<accession>A0A315ZJ45</accession>
<organism evidence="2 3">
    <name type="scientific">Sediminitomix flava</name>
    <dbReference type="NCBI Taxonomy" id="379075"/>
    <lineage>
        <taxon>Bacteria</taxon>
        <taxon>Pseudomonadati</taxon>
        <taxon>Bacteroidota</taxon>
        <taxon>Cytophagia</taxon>
        <taxon>Cytophagales</taxon>
        <taxon>Flammeovirgaceae</taxon>
        <taxon>Sediminitomix</taxon>
    </lineage>
</organism>
<dbReference type="AlphaFoldDB" id="A0A315ZJ45"/>
<name>A0A315ZJ45_SEDFL</name>
<proteinExistence type="predicted"/>
<gene>
    <name evidence="2" type="ORF">BC781_1011244</name>
</gene>
<evidence type="ECO:0000259" key="1">
    <source>
        <dbReference type="Pfam" id="PF13349"/>
    </source>
</evidence>
<sequence length="324" mass="36542">MVLGVYFPLHAEGEPDYQKERVINKSFGVGSSDWLVVENKFGNVHVESWDQNRLEVTIKITAWGRSEKEAAKILSEIDVEVNAVTGEYFFETITPDNTNINKKSGFKVNYDIKIPAENPINIENKYGTSYIDNRTGITDLYVAYGGLKARKLEGSKTTIKVSYSEAIIEKLTRGSLVARYCSNLFLGETENLELDNKYSDVEIETVGKLNGSSAYSGVKIEELKRSISLENRYGNFKIEEVSSSFEEIDVESKYGSVKIEFDSNTSFKFDISTRYGSFDHDLDEYRLIREIERNTSGEYVGIKGDSNSDKLVHIVSSYGSISLQ</sequence>
<evidence type="ECO:0000313" key="2">
    <source>
        <dbReference type="EMBL" id="PWJ44858.1"/>
    </source>
</evidence>
<dbReference type="EMBL" id="QGDO01000001">
    <property type="protein sequence ID" value="PWJ44858.1"/>
    <property type="molecule type" value="Genomic_DNA"/>
</dbReference>
<comment type="caution">
    <text evidence="2">The sequence shown here is derived from an EMBL/GenBank/DDBJ whole genome shotgun (WGS) entry which is preliminary data.</text>
</comment>
<dbReference type="Pfam" id="PF13349">
    <property type="entry name" value="DUF4097"/>
    <property type="match status" value="1"/>
</dbReference>
<dbReference type="Proteomes" id="UP000245535">
    <property type="component" value="Unassembled WGS sequence"/>
</dbReference>
<reference evidence="2 3" key="1">
    <citation type="submission" date="2018-03" db="EMBL/GenBank/DDBJ databases">
        <title>Genomic Encyclopedia of Archaeal and Bacterial Type Strains, Phase II (KMG-II): from individual species to whole genera.</title>
        <authorList>
            <person name="Goeker M."/>
        </authorList>
    </citation>
    <scope>NUCLEOTIDE SEQUENCE [LARGE SCALE GENOMIC DNA]</scope>
    <source>
        <strain evidence="2 3">DSM 28229</strain>
    </source>
</reference>
<evidence type="ECO:0000313" key="3">
    <source>
        <dbReference type="Proteomes" id="UP000245535"/>
    </source>
</evidence>
<protein>
    <submittedName>
        <fullName evidence="2">Putative adhesin</fullName>
    </submittedName>
</protein>
<keyword evidence="3" id="KW-1185">Reference proteome</keyword>
<dbReference type="InterPro" id="IPR025164">
    <property type="entry name" value="Toastrack_DUF4097"/>
</dbReference>
<feature type="domain" description="DUF4097" evidence="1">
    <location>
        <begin position="44"/>
        <end position="323"/>
    </location>
</feature>